<dbReference type="EMBL" id="JAMKPW020000011">
    <property type="protein sequence ID" value="KAK8213394.1"/>
    <property type="molecule type" value="Genomic_DNA"/>
</dbReference>
<gene>
    <name evidence="1" type="ORF">M8818_002693</name>
</gene>
<organism evidence="1 2">
    <name type="scientific">Zalaria obscura</name>
    <dbReference type="NCBI Taxonomy" id="2024903"/>
    <lineage>
        <taxon>Eukaryota</taxon>
        <taxon>Fungi</taxon>
        <taxon>Dikarya</taxon>
        <taxon>Ascomycota</taxon>
        <taxon>Pezizomycotina</taxon>
        <taxon>Dothideomycetes</taxon>
        <taxon>Dothideomycetidae</taxon>
        <taxon>Dothideales</taxon>
        <taxon>Zalariaceae</taxon>
        <taxon>Zalaria</taxon>
    </lineage>
</organism>
<evidence type="ECO:0000313" key="2">
    <source>
        <dbReference type="Proteomes" id="UP001320706"/>
    </source>
</evidence>
<name>A0ACC3SJR5_9PEZI</name>
<dbReference type="Proteomes" id="UP001320706">
    <property type="component" value="Unassembled WGS sequence"/>
</dbReference>
<accession>A0ACC3SJR5</accession>
<comment type="caution">
    <text evidence="1">The sequence shown here is derived from an EMBL/GenBank/DDBJ whole genome shotgun (WGS) entry which is preliminary data.</text>
</comment>
<sequence length="91" mass="9739">MDCSGGKRTRKEGSVKICNSKREPFDRRPGVGSFETGRPGRSGISTDAADAPERNTETIRSASIVDIPTEVNISDSCLPEGKAELCHLCGE</sequence>
<keyword evidence="2" id="KW-1185">Reference proteome</keyword>
<evidence type="ECO:0000313" key="1">
    <source>
        <dbReference type="EMBL" id="KAK8213394.1"/>
    </source>
</evidence>
<reference evidence="1" key="1">
    <citation type="submission" date="2024-02" db="EMBL/GenBank/DDBJ databases">
        <title>Metagenome Assembled Genome of Zalaria obscura JY119.</title>
        <authorList>
            <person name="Vighnesh L."/>
            <person name="Jagadeeshwari U."/>
            <person name="Venkata Ramana C."/>
            <person name="Sasikala C."/>
        </authorList>
    </citation>
    <scope>NUCLEOTIDE SEQUENCE</scope>
    <source>
        <strain evidence="1">JY119</strain>
    </source>
</reference>
<protein>
    <submittedName>
        <fullName evidence="1">Uncharacterized protein</fullName>
    </submittedName>
</protein>
<proteinExistence type="predicted"/>